<reference evidence="4" key="1">
    <citation type="journal article" date="2008" name="Nat. Genet.">
        <title>The Pristionchus pacificus genome provides a unique perspective on nematode lifestyle and parasitism.</title>
        <authorList>
            <person name="Dieterich C."/>
            <person name="Clifton S.W."/>
            <person name="Schuster L.N."/>
            <person name="Chinwalla A."/>
            <person name="Delehaunty K."/>
            <person name="Dinkelacker I."/>
            <person name="Fulton L."/>
            <person name="Fulton R."/>
            <person name="Godfrey J."/>
            <person name="Minx P."/>
            <person name="Mitreva M."/>
            <person name="Roeseler W."/>
            <person name="Tian H."/>
            <person name="Witte H."/>
            <person name="Yang S.P."/>
            <person name="Wilson R.K."/>
            <person name="Sommer R.J."/>
        </authorList>
    </citation>
    <scope>NUCLEOTIDE SEQUENCE [LARGE SCALE GENOMIC DNA]</scope>
    <source>
        <strain evidence="4">PS312</strain>
    </source>
</reference>
<feature type="compositionally biased region" description="Basic and acidic residues" evidence="1">
    <location>
        <begin position="65"/>
        <end position="97"/>
    </location>
</feature>
<evidence type="ECO:0000313" key="3">
    <source>
        <dbReference type="EnsemblMetazoa" id="PPA06287.1"/>
    </source>
</evidence>
<protein>
    <submittedName>
        <fullName evidence="3">Uncharacterized protein</fullName>
    </submittedName>
</protein>
<feature type="chain" id="PRO_5043983023" evidence="2">
    <location>
        <begin position="21"/>
        <end position="379"/>
    </location>
</feature>
<reference evidence="3" key="2">
    <citation type="submission" date="2022-06" db="UniProtKB">
        <authorList>
            <consortium name="EnsemblMetazoa"/>
        </authorList>
    </citation>
    <scope>IDENTIFICATION</scope>
    <source>
        <strain evidence="3">PS312</strain>
    </source>
</reference>
<accession>A0A8R1Y9R5</accession>
<feature type="region of interest" description="Disordered" evidence="1">
    <location>
        <begin position="65"/>
        <end position="167"/>
    </location>
</feature>
<evidence type="ECO:0000256" key="2">
    <source>
        <dbReference type="SAM" id="SignalP"/>
    </source>
</evidence>
<feature type="compositionally biased region" description="Acidic residues" evidence="1">
    <location>
        <begin position="142"/>
        <end position="151"/>
    </location>
</feature>
<name>A0A2A6C8S0_PRIPA</name>
<proteinExistence type="predicted"/>
<dbReference type="AlphaFoldDB" id="A0A2A6C8S0"/>
<organism evidence="3 4">
    <name type="scientific">Pristionchus pacificus</name>
    <name type="common">Parasitic nematode worm</name>
    <dbReference type="NCBI Taxonomy" id="54126"/>
    <lineage>
        <taxon>Eukaryota</taxon>
        <taxon>Metazoa</taxon>
        <taxon>Ecdysozoa</taxon>
        <taxon>Nematoda</taxon>
        <taxon>Chromadorea</taxon>
        <taxon>Rhabditida</taxon>
        <taxon>Rhabditina</taxon>
        <taxon>Diplogasteromorpha</taxon>
        <taxon>Diplogasteroidea</taxon>
        <taxon>Neodiplogasteridae</taxon>
        <taxon>Pristionchus</taxon>
    </lineage>
</organism>
<evidence type="ECO:0000313" key="4">
    <source>
        <dbReference type="Proteomes" id="UP000005239"/>
    </source>
</evidence>
<dbReference type="EnsemblMetazoa" id="PPA06287.1">
    <property type="protein sequence ID" value="PPA06287.1"/>
    <property type="gene ID" value="WBGene00095841"/>
</dbReference>
<feature type="signal peptide" evidence="2">
    <location>
        <begin position="1"/>
        <end position="20"/>
    </location>
</feature>
<evidence type="ECO:0000256" key="1">
    <source>
        <dbReference type="SAM" id="MobiDB-lite"/>
    </source>
</evidence>
<sequence length="379" mass="42386">MKVLALLIAALALLLLAVSAARIRCPANANNVPGYARPTLASIGRQAAPRSAQVNLRHATILRAEEAAKKREADRKRKERAEKRRRTAEERAREEQLRQAAAAAQLNVPARPALPAPPQLQNQQPPLPPANPQPDNQQNVQQEEEQEEEEMENVRGDDQANDNDADDRDDLVTASILALFQRVNTAEEARDHRRTMRTFVRRLYRQISGMGEPEGFVSGELNAVVGIFVLVRDVSPAAAARFVRDSLQIQYVHRARMVLDHEEQTATVVLRIDSAAHSHNLVSDRNLRIDRNPARYVFPHSVDDVDVRAIRRPSFRLLILNDELSEFIPALLRTMRATSVVITTEFTAAFGREDAARIAAVFLNGLLLQGAEFQVVPMQ</sequence>
<dbReference type="Proteomes" id="UP000005239">
    <property type="component" value="Unassembled WGS sequence"/>
</dbReference>
<accession>A0A2A6C8S0</accession>
<keyword evidence="2" id="KW-0732">Signal</keyword>
<gene>
    <name evidence="3" type="primary">WBGene00095841</name>
</gene>
<keyword evidence="4" id="KW-1185">Reference proteome</keyword>